<reference evidence="2 3" key="2">
    <citation type="submission" date="2018-11" db="EMBL/GenBank/DDBJ databases">
        <authorList>
            <consortium name="Pathogen Informatics"/>
        </authorList>
    </citation>
    <scope>NUCLEOTIDE SEQUENCE [LARGE SCALE GENOMIC DNA]</scope>
    <source>
        <strain evidence="2 3">Egypt</strain>
    </source>
</reference>
<protein>
    <submittedName>
        <fullName evidence="2 4">Uncharacterized protein</fullName>
    </submittedName>
</protein>
<evidence type="ECO:0000313" key="3">
    <source>
        <dbReference type="Proteomes" id="UP000272942"/>
    </source>
</evidence>
<gene>
    <name evidence="2" type="ORF">ECPE_LOCUS16632</name>
</gene>
<dbReference type="AlphaFoldDB" id="A0A183BBP7"/>
<evidence type="ECO:0000313" key="2">
    <source>
        <dbReference type="EMBL" id="VDP93904.1"/>
    </source>
</evidence>
<evidence type="ECO:0000313" key="4">
    <source>
        <dbReference type="WBParaSite" id="ECPE_0001667501-mRNA-1"/>
    </source>
</evidence>
<evidence type="ECO:0000256" key="1">
    <source>
        <dbReference type="SAM" id="MobiDB-lite"/>
    </source>
</evidence>
<dbReference type="Proteomes" id="UP000272942">
    <property type="component" value="Unassembled WGS sequence"/>
</dbReference>
<proteinExistence type="predicted"/>
<dbReference type="EMBL" id="UZAN01065182">
    <property type="protein sequence ID" value="VDP93904.1"/>
    <property type="molecule type" value="Genomic_DNA"/>
</dbReference>
<reference evidence="4" key="1">
    <citation type="submission" date="2016-06" db="UniProtKB">
        <authorList>
            <consortium name="WormBaseParasite"/>
        </authorList>
    </citation>
    <scope>IDENTIFICATION</scope>
</reference>
<sequence>MTRYGQQQQQQQQAPIAIAERPLPPQRTSAALSNPNGGAINPRQTTNPNGITILRPNVTTVSASEPRKLSSTPAPSITNTVTFVRTLFTYTERQFFPSFLLIVYYFCYYPSITHPPISFQKSPVPSW</sequence>
<dbReference type="OrthoDB" id="10602605at2759"/>
<dbReference type="WBParaSite" id="ECPE_0001667501-mRNA-1">
    <property type="protein sequence ID" value="ECPE_0001667501-mRNA-1"/>
    <property type="gene ID" value="ECPE_0001667501"/>
</dbReference>
<accession>A0A183BBP7</accession>
<name>A0A183BBP7_9TREM</name>
<feature type="compositionally biased region" description="Low complexity" evidence="1">
    <location>
        <begin position="1"/>
        <end position="13"/>
    </location>
</feature>
<feature type="region of interest" description="Disordered" evidence="1">
    <location>
        <begin position="1"/>
        <end position="53"/>
    </location>
</feature>
<organism evidence="4">
    <name type="scientific">Echinostoma caproni</name>
    <dbReference type="NCBI Taxonomy" id="27848"/>
    <lineage>
        <taxon>Eukaryota</taxon>
        <taxon>Metazoa</taxon>
        <taxon>Spiralia</taxon>
        <taxon>Lophotrochozoa</taxon>
        <taxon>Platyhelminthes</taxon>
        <taxon>Trematoda</taxon>
        <taxon>Digenea</taxon>
        <taxon>Plagiorchiida</taxon>
        <taxon>Echinostomata</taxon>
        <taxon>Echinostomatoidea</taxon>
        <taxon>Echinostomatidae</taxon>
        <taxon>Echinostoma</taxon>
    </lineage>
</organism>
<keyword evidence="3" id="KW-1185">Reference proteome</keyword>
<feature type="compositionally biased region" description="Polar residues" evidence="1">
    <location>
        <begin position="26"/>
        <end position="50"/>
    </location>
</feature>